<dbReference type="Pfam" id="PF00440">
    <property type="entry name" value="TetR_N"/>
    <property type="match status" value="1"/>
</dbReference>
<proteinExistence type="predicted"/>
<evidence type="ECO:0000313" key="7">
    <source>
        <dbReference type="Proteomes" id="UP001142372"/>
    </source>
</evidence>
<organism evidence="6 7">
    <name type="scientific">Leifsonia poae</name>
    <dbReference type="NCBI Taxonomy" id="110933"/>
    <lineage>
        <taxon>Bacteria</taxon>
        <taxon>Bacillati</taxon>
        <taxon>Actinomycetota</taxon>
        <taxon>Actinomycetes</taxon>
        <taxon>Micrococcales</taxon>
        <taxon>Microbacteriaceae</taxon>
        <taxon>Leifsonia</taxon>
    </lineage>
</organism>
<reference evidence="6" key="2">
    <citation type="submission" date="2023-01" db="EMBL/GenBank/DDBJ databases">
        <authorList>
            <person name="Sun Q."/>
            <person name="Evtushenko L."/>
        </authorList>
    </citation>
    <scope>NUCLEOTIDE SEQUENCE</scope>
    <source>
        <strain evidence="6">VKM Ac-1401</strain>
    </source>
</reference>
<dbReference type="InterPro" id="IPR001647">
    <property type="entry name" value="HTH_TetR"/>
</dbReference>
<keyword evidence="7" id="KW-1185">Reference proteome</keyword>
<dbReference type="Gene3D" id="1.10.357.10">
    <property type="entry name" value="Tetracycline Repressor, domain 2"/>
    <property type="match status" value="1"/>
</dbReference>
<dbReference type="AlphaFoldDB" id="A0A9W6H8N3"/>
<dbReference type="SUPFAM" id="SSF48498">
    <property type="entry name" value="Tetracyclin repressor-like, C-terminal domain"/>
    <property type="match status" value="1"/>
</dbReference>
<reference evidence="6" key="1">
    <citation type="journal article" date="2014" name="Int. J. Syst. Evol. Microbiol.">
        <title>Complete genome sequence of Corynebacterium casei LMG S-19264T (=DSM 44701T), isolated from a smear-ripened cheese.</title>
        <authorList>
            <consortium name="US DOE Joint Genome Institute (JGI-PGF)"/>
            <person name="Walter F."/>
            <person name="Albersmeier A."/>
            <person name="Kalinowski J."/>
            <person name="Ruckert C."/>
        </authorList>
    </citation>
    <scope>NUCLEOTIDE SEQUENCE</scope>
    <source>
        <strain evidence="6">VKM Ac-1401</strain>
    </source>
</reference>
<dbReference type="InterPro" id="IPR050109">
    <property type="entry name" value="HTH-type_TetR-like_transc_reg"/>
</dbReference>
<keyword evidence="1" id="KW-0805">Transcription regulation</keyword>
<feature type="DNA-binding region" description="H-T-H motif" evidence="4">
    <location>
        <begin position="35"/>
        <end position="54"/>
    </location>
</feature>
<accession>A0A9W6H8N3</accession>
<dbReference type="GO" id="GO:0003700">
    <property type="term" value="F:DNA-binding transcription factor activity"/>
    <property type="evidence" value="ECO:0007669"/>
    <property type="project" value="TreeGrafter"/>
</dbReference>
<dbReference type="SUPFAM" id="SSF46689">
    <property type="entry name" value="Homeodomain-like"/>
    <property type="match status" value="1"/>
</dbReference>
<dbReference type="Gene3D" id="1.10.10.60">
    <property type="entry name" value="Homeodomain-like"/>
    <property type="match status" value="1"/>
</dbReference>
<dbReference type="GO" id="GO:0000976">
    <property type="term" value="F:transcription cis-regulatory region binding"/>
    <property type="evidence" value="ECO:0007669"/>
    <property type="project" value="TreeGrafter"/>
</dbReference>
<dbReference type="InterPro" id="IPR009057">
    <property type="entry name" value="Homeodomain-like_sf"/>
</dbReference>
<sequence>MASTPDPARRSERARLAVLDAALAVCRDNGFAQLTIEAIAERAGVSKKTIYRWWPSKGAVLLDAVADSATTLVTYEDTGDLARDMCAQLNSVVAMLTPQETSPLAAVIAEAQREPALAQALRDQMRPRIEGFEERLRRAQHAGDLPAHADLGVALDLFYGPIYHRLAFHFGMPDEEEIRSRVDHVIAALRAADPAR</sequence>
<dbReference type="PRINTS" id="PR00455">
    <property type="entry name" value="HTHTETR"/>
</dbReference>
<dbReference type="Proteomes" id="UP001142372">
    <property type="component" value="Unassembled WGS sequence"/>
</dbReference>
<dbReference type="Pfam" id="PF16859">
    <property type="entry name" value="TetR_C_11"/>
    <property type="match status" value="1"/>
</dbReference>
<evidence type="ECO:0000256" key="1">
    <source>
        <dbReference type="ARBA" id="ARBA00023015"/>
    </source>
</evidence>
<dbReference type="EMBL" id="BSEN01000003">
    <property type="protein sequence ID" value="GLJ75308.1"/>
    <property type="molecule type" value="Genomic_DNA"/>
</dbReference>
<name>A0A9W6H8N3_9MICO</name>
<evidence type="ECO:0000313" key="6">
    <source>
        <dbReference type="EMBL" id="GLJ75308.1"/>
    </source>
</evidence>
<evidence type="ECO:0000256" key="3">
    <source>
        <dbReference type="ARBA" id="ARBA00023163"/>
    </source>
</evidence>
<dbReference type="InterPro" id="IPR011075">
    <property type="entry name" value="TetR_C"/>
</dbReference>
<comment type="caution">
    <text evidence="6">The sequence shown here is derived from an EMBL/GenBank/DDBJ whole genome shotgun (WGS) entry which is preliminary data.</text>
</comment>
<evidence type="ECO:0000256" key="2">
    <source>
        <dbReference type="ARBA" id="ARBA00023125"/>
    </source>
</evidence>
<dbReference type="PANTHER" id="PTHR30055">
    <property type="entry name" value="HTH-TYPE TRANSCRIPTIONAL REGULATOR RUTR"/>
    <property type="match status" value="1"/>
</dbReference>
<feature type="domain" description="HTH tetR-type" evidence="5">
    <location>
        <begin position="12"/>
        <end position="72"/>
    </location>
</feature>
<keyword evidence="2 4" id="KW-0238">DNA-binding</keyword>
<evidence type="ECO:0000256" key="4">
    <source>
        <dbReference type="PROSITE-ProRule" id="PRU00335"/>
    </source>
</evidence>
<evidence type="ECO:0000259" key="5">
    <source>
        <dbReference type="PROSITE" id="PS50977"/>
    </source>
</evidence>
<dbReference type="PROSITE" id="PS50977">
    <property type="entry name" value="HTH_TETR_2"/>
    <property type="match status" value="1"/>
</dbReference>
<keyword evidence="3" id="KW-0804">Transcription</keyword>
<dbReference type="InterPro" id="IPR036271">
    <property type="entry name" value="Tet_transcr_reg_TetR-rel_C_sf"/>
</dbReference>
<dbReference type="RefSeq" id="WP_271175994.1">
    <property type="nucleotide sequence ID" value="NZ_BAAAJO010000001.1"/>
</dbReference>
<dbReference type="PANTHER" id="PTHR30055:SF148">
    <property type="entry name" value="TETR-FAMILY TRANSCRIPTIONAL REGULATOR"/>
    <property type="match status" value="1"/>
</dbReference>
<gene>
    <name evidence="6" type="ORF">GCM10017584_08820</name>
</gene>
<protein>
    <submittedName>
        <fullName evidence="6">TetR family transcriptional regulator</fullName>
    </submittedName>
</protein>